<evidence type="ECO:0000256" key="5">
    <source>
        <dbReference type="ARBA" id="ARBA00022737"/>
    </source>
</evidence>
<dbReference type="InterPro" id="IPR003439">
    <property type="entry name" value="ABC_transporter-like_ATP-bd"/>
</dbReference>
<dbReference type="InterPro" id="IPR027417">
    <property type="entry name" value="P-loop_NTPase"/>
</dbReference>
<dbReference type="RefSeq" id="WP_146995321.1">
    <property type="nucleotide sequence ID" value="NZ_BJTX01000080.1"/>
</dbReference>
<dbReference type="Proteomes" id="UP000326779">
    <property type="component" value="Chromosome"/>
</dbReference>
<evidence type="ECO:0000256" key="2">
    <source>
        <dbReference type="ARBA" id="ARBA00005417"/>
    </source>
</evidence>
<evidence type="ECO:0000256" key="1">
    <source>
        <dbReference type="ARBA" id="ARBA00004202"/>
    </source>
</evidence>
<dbReference type="PANTHER" id="PTHR43553:SF26">
    <property type="entry name" value="ABC TRANSPORTER ATP-BINDING PROTEIN BC_2655-RELATED"/>
    <property type="match status" value="1"/>
</dbReference>
<dbReference type="Pfam" id="PF12558">
    <property type="entry name" value="DUF3744"/>
    <property type="match status" value="1"/>
</dbReference>
<dbReference type="AlphaFoldDB" id="A0A510TYB5"/>
<dbReference type="InterPro" id="IPR017871">
    <property type="entry name" value="ABC_transporter-like_CS"/>
</dbReference>
<evidence type="ECO:0000256" key="8">
    <source>
        <dbReference type="ARBA" id="ARBA00022967"/>
    </source>
</evidence>
<dbReference type="PROSITE" id="PS50893">
    <property type="entry name" value="ABC_TRANSPORTER_2"/>
    <property type="match status" value="2"/>
</dbReference>
<dbReference type="GO" id="GO:0042626">
    <property type="term" value="F:ATPase-coupled transmembrane transporter activity"/>
    <property type="evidence" value="ECO:0007669"/>
    <property type="project" value="TreeGrafter"/>
</dbReference>
<dbReference type="EMBL" id="CP045143">
    <property type="protein sequence ID" value="QFR22432.1"/>
    <property type="molecule type" value="Genomic_DNA"/>
</dbReference>
<dbReference type="GO" id="GO:0016887">
    <property type="term" value="F:ATP hydrolysis activity"/>
    <property type="evidence" value="ECO:0007669"/>
    <property type="project" value="InterPro"/>
</dbReference>
<dbReference type="GO" id="GO:0043190">
    <property type="term" value="C:ATP-binding cassette (ABC) transporter complex"/>
    <property type="evidence" value="ECO:0007669"/>
    <property type="project" value="TreeGrafter"/>
</dbReference>
<comment type="similarity">
    <text evidence="2">Belongs to the ABC transporter superfamily.</text>
</comment>
<keyword evidence="7 11" id="KW-0067">ATP-binding</keyword>
<keyword evidence="4" id="KW-1003">Cell membrane</keyword>
<reference evidence="11 12" key="1">
    <citation type="submission" date="2019-10" db="EMBL/GenBank/DDBJ databases">
        <title>The completed genome of Lactobacillus harbinensis M1.</title>
        <authorList>
            <person name="Zheng Y."/>
        </authorList>
    </citation>
    <scope>NUCLEOTIDE SEQUENCE [LARGE SCALE GENOMIC DNA]</scope>
    <source>
        <strain evidence="11 12">M1</strain>
    </source>
</reference>
<evidence type="ECO:0000256" key="3">
    <source>
        <dbReference type="ARBA" id="ARBA00022448"/>
    </source>
</evidence>
<accession>A0A510TYB5</accession>
<dbReference type="FunFam" id="3.40.50.300:FF:000224">
    <property type="entry name" value="Energy-coupling factor transporter ATP-binding protein EcfA"/>
    <property type="match status" value="1"/>
</dbReference>
<keyword evidence="3" id="KW-0813">Transport</keyword>
<protein>
    <submittedName>
        <fullName evidence="11">ATP-binding cassette domain-containing protein</fullName>
    </submittedName>
</protein>
<evidence type="ECO:0000256" key="10">
    <source>
        <dbReference type="ARBA" id="ARBA00025157"/>
    </source>
</evidence>
<dbReference type="InterPro" id="IPR003593">
    <property type="entry name" value="AAA+_ATPase"/>
</dbReference>
<comment type="subcellular location">
    <subcellularLocation>
        <location evidence="1">Cell membrane</location>
        <topology evidence="1">Peripheral membrane protein</topology>
    </subcellularLocation>
</comment>
<evidence type="ECO:0000313" key="11">
    <source>
        <dbReference type="EMBL" id="QFR22432.1"/>
    </source>
</evidence>
<keyword evidence="6" id="KW-0547">Nucleotide-binding</keyword>
<keyword evidence="9" id="KW-0472">Membrane</keyword>
<evidence type="ECO:0000313" key="12">
    <source>
        <dbReference type="Proteomes" id="UP000326779"/>
    </source>
</evidence>
<dbReference type="Gene3D" id="3.40.50.300">
    <property type="entry name" value="P-loop containing nucleotide triphosphate hydrolases"/>
    <property type="match status" value="2"/>
</dbReference>
<dbReference type="CDD" id="cd03225">
    <property type="entry name" value="ABC_cobalt_CbiO_domain1"/>
    <property type="match status" value="2"/>
</dbReference>
<dbReference type="SUPFAM" id="SSF52540">
    <property type="entry name" value="P-loop containing nucleoside triphosphate hydrolases"/>
    <property type="match status" value="2"/>
</dbReference>
<evidence type="ECO:0000256" key="7">
    <source>
        <dbReference type="ARBA" id="ARBA00022840"/>
    </source>
</evidence>
<gene>
    <name evidence="11" type="ORF">D1010_02635</name>
</gene>
<dbReference type="Pfam" id="PF00005">
    <property type="entry name" value="ABC_tran"/>
    <property type="match status" value="2"/>
</dbReference>
<dbReference type="SMART" id="SM00382">
    <property type="entry name" value="AAA"/>
    <property type="match status" value="2"/>
</dbReference>
<dbReference type="PROSITE" id="PS00211">
    <property type="entry name" value="ABC_TRANSPORTER_1"/>
    <property type="match status" value="1"/>
</dbReference>
<sequence>MAAPLITFDHVTFRYASQSEPTLKDISLTIQPGEKILIVGPSGSGKSTLGSLINGLIPHAFPGDLQGAVTVAGQDVAASDLFQLSLHVGTVLQDPDSQFVGLTVAEDIAFSLENDNTGLPEMRRRVAKWAAKLGISAQLNQPPQALSGGQKQRDAMAGVLIDEGQILLFDEPLASLDPATGKSAMALIDQLHQELGATVIIIEHRLEDVLAQPVDRVLVMADGQIVGDMPPADLLRSDLLVKNGLRPPLYLEALRFADVPLAETDHITSVQQVTAPDLGARLRQWAAQEPPIPALTEKPPLLTIRHLDFGYPKGPALYHDFNLTIGTGDMIALVGANGVGKTTLSQLITGFLQPTAGTLEFQGINLAAQSIKERADKIGYIMQDPNQMISKAMIYDEVALGLRLRGLSEAAIAPRVDQALTICGLRPFRKWPISALSYGQKKRVTIAAILVLEPALLILDEPTAGQDWRHYTQMMRFLAGLNTQGITMLLITHDMHLMLEYAQRTIVLGPAGLLKDDTPSAVLSDPAVVAAASLAETSLYTLAQRFQLDPASFTAKVIAHERRRAL</sequence>
<dbReference type="PANTHER" id="PTHR43553">
    <property type="entry name" value="HEAVY METAL TRANSPORTER"/>
    <property type="match status" value="1"/>
</dbReference>
<evidence type="ECO:0000256" key="4">
    <source>
        <dbReference type="ARBA" id="ARBA00022475"/>
    </source>
</evidence>
<proteinExistence type="inferred from homology"/>
<dbReference type="InterPro" id="IPR050095">
    <property type="entry name" value="ECF_ABC_transporter_ATP-bd"/>
</dbReference>
<dbReference type="InterPro" id="IPR022216">
    <property type="entry name" value="ABC_Co_transporter"/>
</dbReference>
<dbReference type="NCBIfam" id="NF010167">
    <property type="entry name" value="PRK13648.1"/>
    <property type="match status" value="2"/>
</dbReference>
<comment type="function">
    <text evidence="10">Probably part of an ABC transporter complex. Responsible for energy coupling to the transport system.</text>
</comment>
<dbReference type="KEGG" id="lhb:D1010_02635"/>
<dbReference type="GO" id="GO:0005524">
    <property type="term" value="F:ATP binding"/>
    <property type="evidence" value="ECO:0007669"/>
    <property type="project" value="UniProtKB-KW"/>
</dbReference>
<organism evidence="11 12">
    <name type="scientific">Schleiferilactobacillus harbinensis</name>
    <dbReference type="NCBI Taxonomy" id="304207"/>
    <lineage>
        <taxon>Bacteria</taxon>
        <taxon>Bacillati</taxon>
        <taxon>Bacillota</taxon>
        <taxon>Bacilli</taxon>
        <taxon>Lactobacillales</taxon>
        <taxon>Lactobacillaceae</taxon>
        <taxon>Schleiferilactobacillus</taxon>
    </lineage>
</organism>
<dbReference type="InterPro" id="IPR015856">
    <property type="entry name" value="ABC_transpr_CbiO/EcfA_su"/>
</dbReference>
<keyword evidence="5" id="KW-0677">Repeat</keyword>
<name>A0A510TYB5_9LACO</name>
<evidence type="ECO:0000256" key="6">
    <source>
        <dbReference type="ARBA" id="ARBA00022741"/>
    </source>
</evidence>
<keyword evidence="8" id="KW-1278">Translocase</keyword>
<evidence type="ECO:0000256" key="9">
    <source>
        <dbReference type="ARBA" id="ARBA00023136"/>
    </source>
</evidence>